<dbReference type="PANTHER" id="PTHR13292:SF0">
    <property type="entry name" value="AUTOPHAGY-RELATED PROTEIN 101"/>
    <property type="match status" value="1"/>
</dbReference>
<organism evidence="4 5">
    <name type="scientific">Lymnaea stagnalis</name>
    <name type="common">Great pond snail</name>
    <name type="synonym">Helix stagnalis</name>
    <dbReference type="NCBI Taxonomy" id="6523"/>
    <lineage>
        <taxon>Eukaryota</taxon>
        <taxon>Metazoa</taxon>
        <taxon>Spiralia</taxon>
        <taxon>Lophotrochozoa</taxon>
        <taxon>Mollusca</taxon>
        <taxon>Gastropoda</taxon>
        <taxon>Heterobranchia</taxon>
        <taxon>Euthyneura</taxon>
        <taxon>Panpulmonata</taxon>
        <taxon>Hygrophila</taxon>
        <taxon>Lymnaeoidea</taxon>
        <taxon>Lymnaeidae</taxon>
        <taxon>Lymnaea</taxon>
    </lineage>
</organism>
<sequence>MNARSQAIQLTVEGRQIEEVVLGLFHTILLNRTTGKHNYTKDRNFTIGSLSVQDTDCDFLDFTYVKIISQELDSYLKKEVTQFRDMLRHSDGQQSGQIVLEFYRKQRNRWLFQGDVFPWEVWSIKLDIINLLTENERAEFKTKLSEQVMEKVFSILDVINRHAYVPSTPPKEDEELVYDTSFTDIQPYLFRISHQTTGPSPTSVGTTMRKFLRGSLAL</sequence>
<dbReference type="InterPro" id="IPR012445">
    <property type="entry name" value="ATG101"/>
</dbReference>
<evidence type="ECO:0000256" key="3">
    <source>
        <dbReference type="ARBA" id="ARBA00023006"/>
    </source>
</evidence>
<dbReference type="GO" id="GO:1990316">
    <property type="term" value="C:Atg1/ULK1 kinase complex"/>
    <property type="evidence" value="ECO:0007669"/>
    <property type="project" value="TreeGrafter"/>
</dbReference>
<name>A0AAV2II23_LYMST</name>
<evidence type="ECO:0000256" key="1">
    <source>
        <dbReference type="ARBA" id="ARBA00007130"/>
    </source>
</evidence>
<dbReference type="EMBL" id="CAXITT010000845">
    <property type="protein sequence ID" value="CAL1546692.1"/>
    <property type="molecule type" value="Genomic_DNA"/>
</dbReference>
<dbReference type="Proteomes" id="UP001497497">
    <property type="component" value="Unassembled WGS sequence"/>
</dbReference>
<evidence type="ECO:0000256" key="2">
    <source>
        <dbReference type="ARBA" id="ARBA00018874"/>
    </source>
</evidence>
<dbReference type="GO" id="GO:0000045">
    <property type="term" value="P:autophagosome assembly"/>
    <property type="evidence" value="ECO:0007669"/>
    <property type="project" value="TreeGrafter"/>
</dbReference>
<dbReference type="GO" id="GO:0019901">
    <property type="term" value="F:protein kinase binding"/>
    <property type="evidence" value="ECO:0007669"/>
    <property type="project" value="TreeGrafter"/>
</dbReference>
<reference evidence="4 5" key="1">
    <citation type="submission" date="2024-04" db="EMBL/GenBank/DDBJ databases">
        <authorList>
            <consortium name="Genoscope - CEA"/>
            <person name="William W."/>
        </authorList>
    </citation>
    <scope>NUCLEOTIDE SEQUENCE [LARGE SCALE GENOMIC DNA]</scope>
</reference>
<dbReference type="GO" id="GO:0000407">
    <property type="term" value="C:phagophore assembly site"/>
    <property type="evidence" value="ECO:0007669"/>
    <property type="project" value="TreeGrafter"/>
</dbReference>
<keyword evidence="5" id="KW-1185">Reference proteome</keyword>
<dbReference type="PANTHER" id="PTHR13292">
    <property type="entry name" value="AUTOPHAGY-RELATED PROTEIN 101"/>
    <property type="match status" value="1"/>
</dbReference>
<accession>A0AAV2II23</accession>
<evidence type="ECO:0000313" key="4">
    <source>
        <dbReference type="EMBL" id="CAL1546692.1"/>
    </source>
</evidence>
<comment type="similarity">
    <text evidence="1">Belongs to the ATG101 family.</text>
</comment>
<dbReference type="Pfam" id="PF07855">
    <property type="entry name" value="ATG101"/>
    <property type="match status" value="1"/>
</dbReference>
<comment type="caution">
    <text evidence="4">The sequence shown here is derived from an EMBL/GenBank/DDBJ whole genome shotgun (WGS) entry which is preliminary data.</text>
</comment>
<gene>
    <name evidence="4" type="ORF">GSLYS_00020069001</name>
</gene>
<proteinExistence type="inferred from homology"/>
<protein>
    <recommendedName>
        <fullName evidence="2">Autophagy-related protein 101</fullName>
    </recommendedName>
</protein>
<dbReference type="AlphaFoldDB" id="A0AAV2II23"/>
<keyword evidence="3" id="KW-0072">Autophagy</keyword>
<evidence type="ECO:0000313" key="5">
    <source>
        <dbReference type="Proteomes" id="UP001497497"/>
    </source>
</evidence>